<name>A0A2T3FRJ3_9CLOT</name>
<dbReference type="InterPro" id="IPR027051">
    <property type="entry name" value="XdhC_Rossmann_dom"/>
</dbReference>
<feature type="domain" description="XdhC- CoxI" evidence="1">
    <location>
        <begin position="279"/>
        <end position="341"/>
    </location>
</feature>
<comment type="caution">
    <text evidence="3">The sequence shown here is derived from an EMBL/GenBank/DDBJ whole genome shotgun (WGS) entry which is preliminary data.</text>
</comment>
<dbReference type="AlphaFoldDB" id="A0A2T3FRJ3"/>
<dbReference type="Gene3D" id="3.40.50.720">
    <property type="entry name" value="NAD(P)-binding Rossmann-like Domain"/>
    <property type="match status" value="1"/>
</dbReference>
<evidence type="ECO:0000259" key="1">
    <source>
        <dbReference type="Pfam" id="PF02625"/>
    </source>
</evidence>
<dbReference type="Pfam" id="PF13478">
    <property type="entry name" value="XdhC_C"/>
    <property type="match status" value="1"/>
</dbReference>
<proteinExistence type="predicted"/>
<feature type="domain" description="XdhC Rossmann" evidence="2">
    <location>
        <begin position="104"/>
        <end position="247"/>
    </location>
</feature>
<dbReference type="Pfam" id="PF02625">
    <property type="entry name" value="XdhC_CoxI"/>
    <property type="match status" value="1"/>
</dbReference>
<dbReference type="PANTHER" id="PTHR30388:SF6">
    <property type="entry name" value="XANTHINE DEHYDROGENASE SUBUNIT A-RELATED"/>
    <property type="match status" value="1"/>
</dbReference>
<keyword evidence="4" id="KW-1185">Reference proteome</keyword>
<dbReference type="InterPro" id="IPR052698">
    <property type="entry name" value="MoCofactor_Util/Proc"/>
</dbReference>
<gene>
    <name evidence="3" type="ORF">C7U56_08415</name>
</gene>
<dbReference type="PANTHER" id="PTHR30388">
    <property type="entry name" value="ALDEHYDE OXIDOREDUCTASE MOLYBDENUM COFACTOR ASSEMBLY PROTEIN"/>
    <property type="match status" value="1"/>
</dbReference>
<protein>
    <submittedName>
        <fullName evidence="3">Xanthine dehydrogenase</fullName>
    </submittedName>
</protein>
<evidence type="ECO:0000313" key="4">
    <source>
        <dbReference type="Proteomes" id="UP000241048"/>
    </source>
</evidence>
<evidence type="ECO:0000259" key="2">
    <source>
        <dbReference type="Pfam" id="PF13478"/>
    </source>
</evidence>
<evidence type="ECO:0000313" key="3">
    <source>
        <dbReference type="EMBL" id="PST37871.1"/>
    </source>
</evidence>
<accession>A0A2T3FRJ3</accession>
<organism evidence="3 4">
    <name type="scientific">Clostridium fessum</name>
    <dbReference type="NCBI Taxonomy" id="2126740"/>
    <lineage>
        <taxon>Bacteria</taxon>
        <taxon>Bacillati</taxon>
        <taxon>Bacillota</taxon>
        <taxon>Clostridia</taxon>
        <taxon>Eubacteriales</taxon>
        <taxon>Clostridiaceae</taxon>
        <taxon>Clostridium</taxon>
    </lineage>
</organism>
<reference evidence="3 4" key="1">
    <citation type="submission" date="2018-03" db="EMBL/GenBank/DDBJ databases">
        <title>Lachnoclostridium SNUG30386 gen.nov., sp.nov., isolated from human faeces.</title>
        <authorList>
            <person name="Seo B."/>
            <person name="Jeon K."/>
            <person name="Ko G."/>
        </authorList>
    </citation>
    <scope>NUCLEOTIDE SEQUENCE [LARGE SCALE GENOMIC DNA]</scope>
    <source>
        <strain evidence="3 4">SNUG30386</strain>
    </source>
</reference>
<dbReference type="InterPro" id="IPR003777">
    <property type="entry name" value="XdhC_CoxI"/>
</dbReference>
<dbReference type="Proteomes" id="UP000241048">
    <property type="component" value="Unassembled WGS sequence"/>
</dbReference>
<dbReference type="EMBL" id="PYLO01000002">
    <property type="protein sequence ID" value="PST37871.1"/>
    <property type="molecule type" value="Genomic_DNA"/>
</dbReference>
<sequence>MRQQPRWHNCEMRNGWLMQYKREEVRDMNLYGEILKKLEGTPCLALERSFVGEEGNLADMRCELKEGAEASEIGKEALTQGQPVCGRAGSSWNVAEPFFPKERLIILGGGHVALPVAEFGARVGFLVTVVDDRLSFANPGRFPMAEKVICDDFGHAIKELKIQESDYICIVTRGHRHDADCLRMIGKGKEPAYLGMIGSRRRVGIVKQELLEEGYDPERMSRLKSPIGLKIGGVTPEEIAISILAEIIQVKRMDREDKRVKNRSDLDFDVLKRLAEEPDESKAVVTVIESKGSSPRGAGAKMIVYRDGRILGSIGGGCSEAAVLGEARSLIGSSRYKVVHVDLTGEAAEDEGMVCGGIMDVLVEDFATDREPCDR</sequence>